<dbReference type="RefSeq" id="WP_020433758.1">
    <property type="nucleotide sequence ID" value="NZ_AGBD01001755.1"/>
</dbReference>
<dbReference type="KEGG" id="pri:PRIO_4272"/>
<organism evidence="2 3">
    <name type="scientific">Paenibacillus riograndensis SBR5</name>
    <dbReference type="NCBI Taxonomy" id="1073571"/>
    <lineage>
        <taxon>Bacteria</taxon>
        <taxon>Bacillati</taxon>
        <taxon>Bacillota</taxon>
        <taxon>Bacilli</taxon>
        <taxon>Bacillales</taxon>
        <taxon>Paenibacillaceae</taxon>
        <taxon>Paenibacillus</taxon>
        <taxon>Paenibacillus sonchi group</taxon>
    </lineage>
</organism>
<dbReference type="Proteomes" id="UP000033163">
    <property type="component" value="Chromosome I"/>
</dbReference>
<dbReference type="InterPro" id="IPR006531">
    <property type="entry name" value="Gp5/Vgr_OB"/>
</dbReference>
<dbReference type="AlphaFoldDB" id="A0A0E4CXR5"/>
<dbReference type="EMBL" id="LN831776">
    <property type="protein sequence ID" value="CQR56674.1"/>
    <property type="molecule type" value="Genomic_DNA"/>
</dbReference>
<feature type="domain" description="Gp5/Type VI secretion system Vgr protein OB-fold" evidence="1">
    <location>
        <begin position="26"/>
        <end position="102"/>
    </location>
</feature>
<name>A0A0E4CXR5_9BACL</name>
<dbReference type="STRING" id="483937.AMQ84_16750"/>
<proteinExistence type="predicted"/>
<protein>
    <recommendedName>
        <fullName evidence="1">Gp5/Type VI secretion system Vgr protein OB-fold domain-containing protein</fullName>
    </recommendedName>
</protein>
<evidence type="ECO:0000313" key="2">
    <source>
        <dbReference type="EMBL" id="CQR56674.1"/>
    </source>
</evidence>
<evidence type="ECO:0000259" key="1">
    <source>
        <dbReference type="Pfam" id="PF04717"/>
    </source>
</evidence>
<dbReference type="InterPro" id="IPR037026">
    <property type="entry name" value="Vgr_OB-fold_dom_sf"/>
</dbReference>
<dbReference type="SUPFAM" id="SSF69349">
    <property type="entry name" value="Phage fibre proteins"/>
    <property type="match status" value="1"/>
</dbReference>
<dbReference type="Pfam" id="PF04717">
    <property type="entry name" value="Phage_base_V"/>
    <property type="match status" value="1"/>
</dbReference>
<reference evidence="3" key="1">
    <citation type="submission" date="2015-03" db="EMBL/GenBank/DDBJ databases">
        <authorList>
            <person name="Wibberg D."/>
        </authorList>
    </citation>
    <scope>NUCLEOTIDE SEQUENCE [LARGE SCALE GENOMIC DNA]</scope>
</reference>
<gene>
    <name evidence="2" type="ORF">PRIO_4272</name>
</gene>
<accession>A0A0E4CXR5</accession>
<dbReference type="Gene3D" id="2.40.50.230">
    <property type="entry name" value="Gp5 N-terminal domain"/>
    <property type="match status" value="1"/>
</dbReference>
<dbReference type="HOGENOM" id="CLU_019505_1_1_9"/>
<evidence type="ECO:0000313" key="3">
    <source>
        <dbReference type="Proteomes" id="UP000033163"/>
    </source>
</evidence>
<sequence>MNEGPGITNFADSMINEGRIFGVMVGIVINNDSANHADKPGPGRVKVKIPLMGMPESNWARMASWMAGKERGAFCLPEVDDEVLVVFENGDVNRPYVIGSLWNGKDTPPETNKDGKNNIRMFKSRSGHILQFADTEGKENITLTSAKGHVIRLDDKSGAEQIQIMDKSGKNKIVIDSKANKLSVLSGQDIEISAPGGKLSLSAKTIEMKSSADTRIEASAGMEVKAAASMTIKGATVNIN</sequence>
<dbReference type="SUPFAM" id="SSF69255">
    <property type="entry name" value="gp5 N-terminal domain-like"/>
    <property type="match status" value="1"/>
</dbReference>
<dbReference type="PATRIC" id="fig|1073571.4.peg.4571"/>